<dbReference type="Proteomes" id="UP000031599">
    <property type="component" value="Unassembled WGS sequence"/>
</dbReference>
<evidence type="ECO:0000256" key="1">
    <source>
        <dbReference type="SAM" id="MobiDB-lite"/>
    </source>
</evidence>
<sequence length="69" mass="8142">MSGRKDKHGERERCPVHGHGRRLSQENIREIRRWTDIENSRARRRGVEAKDPKITMFSCSCNCFNVDVE</sequence>
<name>A0A0C2D852_9BACT</name>
<organism evidence="2 3">
    <name type="scientific">Enhygromyxa salina</name>
    <dbReference type="NCBI Taxonomy" id="215803"/>
    <lineage>
        <taxon>Bacteria</taxon>
        <taxon>Pseudomonadati</taxon>
        <taxon>Myxococcota</taxon>
        <taxon>Polyangia</taxon>
        <taxon>Nannocystales</taxon>
        <taxon>Nannocystaceae</taxon>
        <taxon>Enhygromyxa</taxon>
    </lineage>
</organism>
<dbReference type="EMBL" id="JMCC02000042">
    <property type="protein sequence ID" value="KIG16182.1"/>
    <property type="molecule type" value="Genomic_DNA"/>
</dbReference>
<gene>
    <name evidence="2" type="ORF">DB30_04900</name>
</gene>
<protein>
    <submittedName>
        <fullName evidence="2">Uncharacterized protein</fullName>
    </submittedName>
</protein>
<evidence type="ECO:0000313" key="3">
    <source>
        <dbReference type="Proteomes" id="UP000031599"/>
    </source>
</evidence>
<accession>A0A0C2D852</accession>
<feature type="region of interest" description="Disordered" evidence="1">
    <location>
        <begin position="1"/>
        <end position="23"/>
    </location>
</feature>
<dbReference type="AlphaFoldDB" id="A0A0C2D852"/>
<proteinExistence type="predicted"/>
<comment type="caution">
    <text evidence="2">The sequence shown here is derived from an EMBL/GenBank/DDBJ whole genome shotgun (WGS) entry which is preliminary data.</text>
</comment>
<reference evidence="2 3" key="1">
    <citation type="submission" date="2014-12" db="EMBL/GenBank/DDBJ databases">
        <title>Genome assembly of Enhygromyxa salina DSM 15201.</title>
        <authorList>
            <person name="Sharma G."/>
            <person name="Subramanian S."/>
        </authorList>
    </citation>
    <scope>NUCLEOTIDE SEQUENCE [LARGE SCALE GENOMIC DNA]</scope>
    <source>
        <strain evidence="2 3">DSM 15201</strain>
    </source>
</reference>
<evidence type="ECO:0000313" key="2">
    <source>
        <dbReference type="EMBL" id="KIG16182.1"/>
    </source>
</evidence>